<evidence type="ECO:0000256" key="1">
    <source>
        <dbReference type="SAM" id="Phobius"/>
    </source>
</evidence>
<comment type="caution">
    <text evidence="2">The sequence shown here is derived from an EMBL/GenBank/DDBJ whole genome shotgun (WGS) entry which is preliminary data.</text>
</comment>
<feature type="transmembrane region" description="Helical" evidence="1">
    <location>
        <begin position="98"/>
        <end position="119"/>
    </location>
</feature>
<evidence type="ECO:0000313" key="3">
    <source>
        <dbReference type="Proteomes" id="UP001143463"/>
    </source>
</evidence>
<keyword evidence="1" id="KW-1133">Transmembrane helix</keyword>
<keyword evidence="1" id="KW-0812">Transmembrane</keyword>
<evidence type="ECO:0008006" key="4">
    <source>
        <dbReference type="Google" id="ProtNLM"/>
    </source>
</evidence>
<keyword evidence="3" id="KW-1185">Reference proteome</keyword>
<reference evidence="2" key="2">
    <citation type="submission" date="2023-01" db="EMBL/GenBank/DDBJ databases">
        <authorList>
            <person name="Sun Q."/>
            <person name="Evtushenko L."/>
        </authorList>
    </citation>
    <scope>NUCLEOTIDE SEQUENCE</scope>
    <source>
        <strain evidence="2">VKM Ac-1069</strain>
    </source>
</reference>
<dbReference type="Proteomes" id="UP001143463">
    <property type="component" value="Unassembled WGS sequence"/>
</dbReference>
<name>A0A9W6L256_9PSEU</name>
<feature type="transmembrane region" description="Helical" evidence="1">
    <location>
        <begin position="172"/>
        <end position="190"/>
    </location>
</feature>
<accession>A0A9W6L256</accession>
<keyword evidence="1" id="KW-0472">Membrane</keyword>
<feature type="transmembrane region" description="Helical" evidence="1">
    <location>
        <begin position="74"/>
        <end position="92"/>
    </location>
</feature>
<gene>
    <name evidence="2" type="ORF">GCM10017577_26010</name>
</gene>
<proteinExistence type="predicted"/>
<reference evidence="2" key="1">
    <citation type="journal article" date="2014" name="Int. J. Syst. Evol. Microbiol.">
        <title>Complete genome sequence of Corynebacterium casei LMG S-19264T (=DSM 44701T), isolated from a smear-ripened cheese.</title>
        <authorList>
            <consortium name="US DOE Joint Genome Institute (JGI-PGF)"/>
            <person name="Walter F."/>
            <person name="Albersmeier A."/>
            <person name="Kalinowski J."/>
            <person name="Ruckert C."/>
        </authorList>
    </citation>
    <scope>NUCLEOTIDE SEQUENCE</scope>
    <source>
        <strain evidence="2">VKM Ac-1069</strain>
    </source>
</reference>
<feature type="transmembrane region" description="Helical" evidence="1">
    <location>
        <begin position="131"/>
        <end position="152"/>
    </location>
</feature>
<feature type="transmembrane region" description="Helical" evidence="1">
    <location>
        <begin position="43"/>
        <end position="62"/>
    </location>
</feature>
<evidence type="ECO:0000313" key="2">
    <source>
        <dbReference type="EMBL" id="GLL11460.1"/>
    </source>
</evidence>
<feature type="transmembrane region" description="Helical" evidence="1">
    <location>
        <begin position="221"/>
        <end position="240"/>
    </location>
</feature>
<protein>
    <recommendedName>
        <fullName evidence="4">TspO/MBR related protein</fullName>
    </recommendedName>
</protein>
<dbReference type="AlphaFoldDB" id="A0A9W6L256"/>
<dbReference type="EMBL" id="BSFQ01000009">
    <property type="protein sequence ID" value="GLL11460.1"/>
    <property type="molecule type" value="Genomic_DNA"/>
</dbReference>
<organism evidence="2 3">
    <name type="scientific">Pseudonocardia halophobica</name>
    <dbReference type="NCBI Taxonomy" id="29401"/>
    <lineage>
        <taxon>Bacteria</taxon>
        <taxon>Bacillati</taxon>
        <taxon>Actinomycetota</taxon>
        <taxon>Actinomycetes</taxon>
        <taxon>Pseudonocardiales</taxon>
        <taxon>Pseudonocardiaceae</taxon>
        <taxon>Pseudonocardia</taxon>
    </lineage>
</organism>
<sequence length="260" mass="26858">MGLVVLALVQLAAPPVISALGGGAFTTADRAGEPAIVPAGYAFSIWLVIELLSLLWALWAAVPSGPDPDLRERIARPLTVVFAGFTAWLVAAELEPRWATFAVFLVMLAGLLAATRIALREAARIRAWSGYGQALLWGTLGLYLGWSSVAIWLNLTTALVASGAPLDGSAGLLGQLAVLAGATATAVALLRWTGVLLPYLGAVVWALAGAMLGARGAGEPVLAFGAAVGLVVVIVAALGMRRRGSHLRWAGPGRRRLAEG</sequence>
<feature type="transmembrane region" description="Helical" evidence="1">
    <location>
        <begin position="197"/>
        <end position="215"/>
    </location>
</feature>